<dbReference type="Pfam" id="PF17989">
    <property type="entry name" value="ALP_N"/>
    <property type="match status" value="1"/>
</dbReference>
<geneLocation type="plasmid" evidence="2 3">
    <name>pSC2</name>
</geneLocation>
<dbReference type="OrthoDB" id="1883643at2"/>
<evidence type="ECO:0000259" key="1">
    <source>
        <dbReference type="Pfam" id="PF17989"/>
    </source>
</evidence>
<dbReference type="InterPro" id="IPR040607">
    <property type="entry name" value="ALP_N"/>
</dbReference>
<dbReference type="Gene3D" id="3.30.420.40">
    <property type="match status" value="2"/>
</dbReference>
<dbReference type="EMBL" id="CP002214">
    <property type="protein sequence ID" value="ADO59401.1"/>
    <property type="molecule type" value="Genomic_DNA"/>
</dbReference>
<dbReference type="SUPFAM" id="SSF53067">
    <property type="entry name" value="Actin-like ATPase domain"/>
    <property type="match status" value="1"/>
</dbReference>
<dbReference type="InterPro" id="IPR043129">
    <property type="entry name" value="ATPase_NBD"/>
</dbReference>
<keyword evidence="2" id="KW-0614">Plasmid</keyword>
<dbReference type="Proteomes" id="UP000006868">
    <property type="component" value="Plasmid pSC2"/>
</dbReference>
<sequence>MANAEKTTKRNFITVDSGKFKTKAVRRENGEVVEKFEVSTKISTTTEKFSTSRTSFVVTLDGKSSLIGAAGGDYNYDTSKAQEVHRKATYLAVSKLAKEQKTPVVLSIGCPLSVWFNTQLREDYKRFMLNFSKDDPRDPNEGNFDIEFEVDDKPFKFKIEHLIVYPETSGFLIKNEEKFVGRSIAVVDIGGLNVNGVVYQPVGEDGLLEPNEDTFFTLNKGGNVFMTELTKALNKRFGLNIQTYEMDEHFKRGFIKVDKQETAKIFQEFTDAYLDEIRQKMKAHSWSVETLDFAWVGGGSLLFKNHILDNPVFEDSLISDNAVWDNAEGFAQATEDAFED</sequence>
<dbReference type="CDD" id="cd24026">
    <property type="entry name" value="ASKHA_NBD_ParM_Alp12-like"/>
    <property type="match status" value="1"/>
</dbReference>
<proteinExistence type="predicted"/>
<evidence type="ECO:0000313" key="3">
    <source>
        <dbReference type="Proteomes" id="UP000006868"/>
    </source>
</evidence>
<evidence type="ECO:0000313" key="2">
    <source>
        <dbReference type="EMBL" id="ADO59401.1"/>
    </source>
</evidence>
<dbReference type="AlphaFoldDB" id="E3EJN0"/>
<accession>E3EJN0</accession>
<dbReference type="HOGENOM" id="CLU_815972_0_0_9"/>
<name>E3EJN0_PAEPS</name>
<protein>
    <recommendedName>
        <fullName evidence="1">Actin-like protein N-terminal domain-containing protein</fullName>
    </recommendedName>
</protein>
<dbReference type="eggNOG" id="ENOG50330YS">
    <property type="taxonomic scope" value="Bacteria"/>
</dbReference>
<gene>
    <name evidence="2" type="ORF">PPSC2_28050</name>
</gene>
<feature type="domain" description="Actin-like protein N-terminal" evidence="1">
    <location>
        <begin position="15"/>
        <end position="132"/>
    </location>
</feature>
<dbReference type="KEGG" id="ppm:PPSC2_28050"/>
<dbReference type="PATRIC" id="fig|886882.15.peg.5946"/>
<reference evidence="2 3" key="1">
    <citation type="journal article" date="2011" name="J. Bacteriol.">
        <title>Complete genome sequence of Paenibacillus polymyxa SC2, a strain of plant growth-promoting Rhizobacterium with broad-spectrum antimicrobial activity.</title>
        <authorList>
            <person name="Ma M."/>
            <person name="Wang C."/>
            <person name="Ding Y."/>
            <person name="Li L."/>
            <person name="Shen D."/>
            <person name="Jiang X."/>
            <person name="Guan D."/>
            <person name="Cao F."/>
            <person name="Chen H."/>
            <person name="Feng R."/>
            <person name="Wang X."/>
            <person name="Ge Y."/>
            <person name="Yao L."/>
            <person name="Bing X."/>
            <person name="Yang X."/>
            <person name="Li J."/>
            <person name="Du B."/>
        </authorList>
    </citation>
    <scope>NUCLEOTIDE SEQUENCE [LARGE SCALE GENOMIC DNA]</scope>
    <source>
        <strain evidence="2 3">SC2</strain>
        <plasmid evidence="3">pSC2</plasmid>
    </source>
</reference>
<organism evidence="2 3">
    <name type="scientific">Paenibacillus polymyxa (strain SC2)</name>
    <name type="common">Bacillus polymyxa</name>
    <dbReference type="NCBI Taxonomy" id="886882"/>
    <lineage>
        <taxon>Bacteria</taxon>
        <taxon>Bacillati</taxon>
        <taxon>Bacillota</taxon>
        <taxon>Bacilli</taxon>
        <taxon>Bacillales</taxon>
        <taxon>Paenibacillaceae</taxon>
        <taxon>Paenibacillus</taxon>
    </lineage>
</organism>
<dbReference type="RefSeq" id="WP_013385815.1">
    <property type="nucleotide sequence ID" value="NC_014628.2"/>
</dbReference>